<keyword evidence="3" id="KW-1185">Reference proteome</keyword>
<name>A0ABN5AH60_9BACI</name>
<dbReference type="SMART" id="SM00028">
    <property type="entry name" value="TPR"/>
    <property type="match status" value="4"/>
</dbReference>
<protein>
    <submittedName>
        <fullName evidence="2">Response regulator aspartate phosphatase</fullName>
        <ecNumber evidence="2">3.1.-.-</ecNumber>
    </submittedName>
</protein>
<dbReference type="Pfam" id="PF13181">
    <property type="entry name" value="TPR_8"/>
    <property type="match status" value="1"/>
</dbReference>
<proteinExistence type="predicted"/>
<dbReference type="SUPFAM" id="SSF48452">
    <property type="entry name" value="TPR-like"/>
    <property type="match status" value="1"/>
</dbReference>
<organism evidence="2 3">
    <name type="scientific">Bacillus sonorensis</name>
    <dbReference type="NCBI Taxonomy" id="119858"/>
    <lineage>
        <taxon>Bacteria</taxon>
        <taxon>Bacillati</taxon>
        <taxon>Bacillota</taxon>
        <taxon>Bacilli</taxon>
        <taxon>Bacillales</taxon>
        <taxon>Bacillaceae</taxon>
        <taxon>Bacillus</taxon>
    </lineage>
</organism>
<dbReference type="InterPro" id="IPR019734">
    <property type="entry name" value="TPR_rpt"/>
</dbReference>
<dbReference type="EC" id="3.1.-.-" evidence="2"/>
<keyword evidence="1" id="KW-0802">TPR repeat</keyword>
<dbReference type="RefSeq" id="WP_077736456.1">
    <property type="nucleotide sequence ID" value="NZ_BORD01000005.1"/>
</dbReference>
<dbReference type="Gene3D" id="1.25.40.10">
    <property type="entry name" value="Tetratricopeptide repeat domain"/>
    <property type="match status" value="1"/>
</dbReference>
<reference evidence="2 3" key="1">
    <citation type="submission" date="2017-06" db="EMBL/GenBank/DDBJ databases">
        <title>Genome sequence of Bacillus sonorensis strain SRCM101395.</title>
        <authorList>
            <person name="Cho S.H."/>
        </authorList>
    </citation>
    <scope>NUCLEOTIDE SEQUENCE [LARGE SCALE GENOMIC DNA]</scope>
    <source>
        <strain evidence="2 3">SRCM101395</strain>
    </source>
</reference>
<sequence>MNVKIAYEKVARMLNEWYGTIKRHQVPKAISMKEEIQSVLPYMEENQDLLLYFNLLDLRHNLMLEKLSDSKEAYEKIKKQEEQVKETNKMIQYYSLFFSGVYEFYKKNFIDAINYYRLAEDKLKSIPDEIESAEFHYKLAHAYYQIDQHFVSLSHAKKAKSIFNAHEDYKVKAIACDMMFGANLYDMYQLSEAEELFQNTLHEAKAINNQRATGIIYHNLGLIFERKNVLGLALEYFKKAMDLQEHFESQNGIRSMYMAARVLYESGDLSEGLNWYKNALTRTKKCNEEEYKSKLKIIYSIYEEYNQLEVNNAFKYLETKNLWSDVSELAEKVADFHKKTGDLNSCTEYLKKALNAKTQILKVTEALA</sequence>
<dbReference type="GO" id="GO:0016787">
    <property type="term" value="F:hydrolase activity"/>
    <property type="evidence" value="ECO:0007669"/>
    <property type="project" value="UniProtKB-KW"/>
</dbReference>
<keyword evidence="2" id="KW-0378">Hydrolase</keyword>
<feature type="repeat" description="TPR" evidence="1">
    <location>
        <begin position="214"/>
        <end position="247"/>
    </location>
</feature>
<accession>A0ABN5AH60</accession>
<dbReference type="EMBL" id="CP021920">
    <property type="protein sequence ID" value="ASB88414.1"/>
    <property type="molecule type" value="Genomic_DNA"/>
</dbReference>
<evidence type="ECO:0000256" key="1">
    <source>
        <dbReference type="PROSITE-ProRule" id="PRU00339"/>
    </source>
</evidence>
<dbReference type="InterPro" id="IPR011990">
    <property type="entry name" value="TPR-like_helical_dom_sf"/>
</dbReference>
<gene>
    <name evidence="2" type="primary">rapI</name>
    <name evidence="2" type="ORF">S101395_01906</name>
</gene>
<dbReference type="Proteomes" id="UP000196877">
    <property type="component" value="Chromosome"/>
</dbReference>
<evidence type="ECO:0000313" key="3">
    <source>
        <dbReference type="Proteomes" id="UP000196877"/>
    </source>
</evidence>
<evidence type="ECO:0000313" key="2">
    <source>
        <dbReference type="EMBL" id="ASB88414.1"/>
    </source>
</evidence>
<dbReference type="PROSITE" id="PS50005">
    <property type="entry name" value="TPR"/>
    <property type="match status" value="1"/>
</dbReference>
<dbReference type="Pfam" id="PF18801">
    <property type="entry name" value="RapH_N"/>
    <property type="match status" value="1"/>
</dbReference>